<protein>
    <recommendedName>
        <fullName evidence="3">PiggyBac transposable element-derived protein domain-containing protein</fullName>
    </recommendedName>
</protein>
<dbReference type="PANTHER" id="PTHR47272">
    <property type="entry name" value="DDE_TNP_1_7 DOMAIN-CONTAINING PROTEIN"/>
    <property type="match status" value="1"/>
</dbReference>
<proteinExistence type="predicted"/>
<evidence type="ECO:0000313" key="2">
    <source>
        <dbReference type="Proteomes" id="UP001231518"/>
    </source>
</evidence>
<evidence type="ECO:0000313" key="1">
    <source>
        <dbReference type="EMBL" id="KAJ8728951.1"/>
    </source>
</evidence>
<dbReference type="AlphaFoldDB" id="A0AAD7YU18"/>
<comment type="caution">
    <text evidence="1">The sequence shown here is derived from an EMBL/GenBank/DDBJ whole genome shotgun (WGS) entry which is preliminary data.</text>
</comment>
<sequence>MGGVDLADMLVALYRTPFRSKRWYMAMFAQIIDICVDNAWILYRKHANPATKCMQLKDFCYEVYHSLISTNKRVTYKKTDESTTRRLCKTRPADSSRYDGVSHFPSVKEEGRCMNCNKKTTVYCLKY</sequence>
<reference evidence="1" key="1">
    <citation type="submission" date="2023-03" db="EMBL/GenBank/DDBJ databases">
        <title>Chromosome-level genomes of two armyworms, Mythimna separata and Mythimna loreyi, provide insights into the biosynthesis and reception of sex pheromones.</title>
        <authorList>
            <person name="Zhao H."/>
        </authorList>
    </citation>
    <scope>NUCLEOTIDE SEQUENCE</scope>
    <source>
        <strain evidence="1">BeijingLab</strain>
        <tissue evidence="1">Pupa</tissue>
    </source>
</reference>
<name>A0AAD7YU18_MYTSE</name>
<accession>A0AAD7YU18</accession>
<dbReference type="EMBL" id="JARGEI010000007">
    <property type="protein sequence ID" value="KAJ8728951.1"/>
    <property type="molecule type" value="Genomic_DNA"/>
</dbReference>
<organism evidence="1 2">
    <name type="scientific">Mythimna separata</name>
    <name type="common">Oriental armyworm</name>
    <name type="synonym">Pseudaletia separata</name>
    <dbReference type="NCBI Taxonomy" id="271217"/>
    <lineage>
        <taxon>Eukaryota</taxon>
        <taxon>Metazoa</taxon>
        <taxon>Ecdysozoa</taxon>
        <taxon>Arthropoda</taxon>
        <taxon>Hexapoda</taxon>
        <taxon>Insecta</taxon>
        <taxon>Pterygota</taxon>
        <taxon>Neoptera</taxon>
        <taxon>Endopterygota</taxon>
        <taxon>Lepidoptera</taxon>
        <taxon>Glossata</taxon>
        <taxon>Ditrysia</taxon>
        <taxon>Noctuoidea</taxon>
        <taxon>Noctuidae</taxon>
        <taxon>Noctuinae</taxon>
        <taxon>Hadenini</taxon>
        <taxon>Mythimna</taxon>
    </lineage>
</organism>
<dbReference type="Proteomes" id="UP001231518">
    <property type="component" value="Chromosome 19"/>
</dbReference>
<keyword evidence="2" id="KW-1185">Reference proteome</keyword>
<gene>
    <name evidence="1" type="ORF">PYW07_006647</name>
</gene>
<evidence type="ECO:0008006" key="3">
    <source>
        <dbReference type="Google" id="ProtNLM"/>
    </source>
</evidence>